<keyword evidence="2" id="KW-1185">Reference proteome</keyword>
<dbReference type="Proteomes" id="UP000595254">
    <property type="component" value="Chromosome"/>
</dbReference>
<proteinExistence type="predicted"/>
<sequence>MIIQMAARRLIAVLLFFILEIGYNQNKSGPTLQYQHYNGNIEVEVKCLLIGDNSICLFP</sequence>
<reference evidence="1 2" key="1">
    <citation type="submission" date="2021-01" db="EMBL/GenBank/DDBJ databases">
        <title>FDA dAtabase for Regulatory Grade micrObial Sequences (FDA-ARGOS): Supporting development and validation of Infectious Disease Dx tests.</title>
        <authorList>
            <person name="Nelson B."/>
            <person name="Plummer A."/>
            <person name="Tallon L."/>
            <person name="Sadzewicz L."/>
            <person name="Zhao X."/>
            <person name="Boylan J."/>
            <person name="Ott S."/>
            <person name="Bowen H."/>
            <person name="Vavikolanu K."/>
            <person name="Mehta A."/>
            <person name="Aluvathingal J."/>
            <person name="Nadendla S."/>
            <person name="Myers T."/>
            <person name="Yan Y."/>
            <person name="Sichtig H."/>
        </authorList>
    </citation>
    <scope>NUCLEOTIDE SEQUENCE [LARGE SCALE GENOMIC DNA]</scope>
    <source>
        <strain evidence="1 2">FDAARGOS_1161</strain>
    </source>
</reference>
<accession>A0A974RYM2</accession>
<evidence type="ECO:0000313" key="1">
    <source>
        <dbReference type="EMBL" id="QQS98631.1"/>
    </source>
</evidence>
<dbReference type="RefSeq" id="WP_152526438.1">
    <property type="nucleotide sequence ID" value="NZ_JARSPG010000020.1"/>
</dbReference>
<organism evidence="1 2">
    <name type="scientific">Peribacillus psychrosaccharolyticus</name>
    <name type="common">Bacillus psychrosaccharolyticus</name>
    <dbReference type="NCBI Taxonomy" id="1407"/>
    <lineage>
        <taxon>Bacteria</taxon>
        <taxon>Bacillati</taxon>
        <taxon>Bacillota</taxon>
        <taxon>Bacilli</taxon>
        <taxon>Bacillales</taxon>
        <taxon>Bacillaceae</taxon>
        <taxon>Peribacillus</taxon>
    </lineage>
</organism>
<dbReference type="AlphaFoldDB" id="A0A974RYM2"/>
<name>A0A974RYM2_PERPY</name>
<dbReference type="KEGG" id="ppsr:I6J18_12910"/>
<protein>
    <submittedName>
        <fullName evidence="1">Uncharacterized protein</fullName>
    </submittedName>
</protein>
<gene>
    <name evidence="1" type="ORF">I6J18_12910</name>
</gene>
<dbReference type="EMBL" id="CP068053">
    <property type="protein sequence ID" value="QQS98631.1"/>
    <property type="molecule type" value="Genomic_DNA"/>
</dbReference>
<evidence type="ECO:0000313" key="2">
    <source>
        <dbReference type="Proteomes" id="UP000595254"/>
    </source>
</evidence>